<name>A0A3B0ZDJ8_9ZZZZ</name>
<dbReference type="SUPFAM" id="SSF100950">
    <property type="entry name" value="NagB/RpiA/CoA transferase-like"/>
    <property type="match status" value="1"/>
</dbReference>
<reference evidence="4" key="1">
    <citation type="submission" date="2018-06" db="EMBL/GenBank/DDBJ databases">
        <authorList>
            <person name="Zhirakovskaya E."/>
        </authorList>
    </citation>
    <scope>NUCLEOTIDE SEQUENCE</scope>
</reference>
<proteinExistence type="inferred from homology"/>
<dbReference type="NCBIfam" id="TIGR02727">
    <property type="entry name" value="MTHFS_bact"/>
    <property type="match status" value="1"/>
</dbReference>
<dbReference type="InterPro" id="IPR024185">
    <property type="entry name" value="FTHF_cligase-like_sf"/>
</dbReference>
<dbReference type="EMBL" id="UOFO01000089">
    <property type="protein sequence ID" value="VAW86263.1"/>
    <property type="molecule type" value="Genomic_DNA"/>
</dbReference>
<dbReference type="PIRSF" id="PIRSF006806">
    <property type="entry name" value="FTHF_cligase"/>
    <property type="match status" value="1"/>
</dbReference>
<keyword evidence="4" id="KW-0436">Ligase</keyword>
<keyword evidence="3" id="KW-0067">ATP-binding</keyword>
<protein>
    <submittedName>
        <fullName evidence="4">5-formyltetrahydrofolate cyclo-ligase</fullName>
        <ecNumber evidence="4">6.3.3.2</ecNumber>
    </submittedName>
</protein>
<gene>
    <name evidence="4" type="ORF">MNBD_GAMMA16-41</name>
</gene>
<dbReference type="GO" id="GO:0005524">
    <property type="term" value="F:ATP binding"/>
    <property type="evidence" value="ECO:0007669"/>
    <property type="project" value="UniProtKB-KW"/>
</dbReference>
<dbReference type="EC" id="6.3.3.2" evidence="4"/>
<dbReference type="AlphaFoldDB" id="A0A3B0ZDJ8"/>
<dbReference type="InterPro" id="IPR037171">
    <property type="entry name" value="NagB/RpiA_transferase-like"/>
</dbReference>
<dbReference type="InterPro" id="IPR002698">
    <property type="entry name" value="FTHF_cligase"/>
</dbReference>
<dbReference type="Pfam" id="PF01812">
    <property type="entry name" value="5-FTHF_cyc-lig"/>
    <property type="match status" value="1"/>
</dbReference>
<evidence type="ECO:0000256" key="1">
    <source>
        <dbReference type="ARBA" id="ARBA00010638"/>
    </source>
</evidence>
<dbReference type="Gene3D" id="3.40.50.10420">
    <property type="entry name" value="NagB/RpiA/CoA transferase-like"/>
    <property type="match status" value="1"/>
</dbReference>
<evidence type="ECO:0000256" key="3">
    <source>
        <dbReference type="ARBA" id="ARBA00022840"/>
    </source>
</evidence>
<organism evidence="4">
    <name type="scientific">hydrothermal vent metagenome</name>
    <dbReference type="NCBI Taxonomy" id="652676"/>
    <lineage>
        <taxon>unclassified sequences</taxon>
        <taxon>metagenomes</taxon>
        <taxon>ecological metagenomes</taxon>
    </lineage>
</organism>
<keyword evidence="2" id="KW-0547">Nucleotide-binding</keyword>
<dbReference type="GO" id="GO:0030272">
    <property type="term" value="F:5-formyltetrahydrofolate cyclo-ligase activity"/>
    <property type="evidence" value="ECO:0007669"/>
    <property type="project" value="UniProtKB-EC"/>
</dbReference>
<dbReference type="GO" id="GO:0009396">
    <property type="term" value="P:folic acid-containing compound biosynthetic process"/>
    <property type="evidence" value="ECO:0007669"/>
    <property type="project" value="TreeGrafter"/>
</dbReference>
<dbReference type="PANTHER" id="PTHR23407">
    <property type="entry name" value="ATPASE INHIBITOR/5-FORMYLTETRAHYDROFOLATE CYCLO-LIGASE"/>
    <property type="match status" value="1"/>
</dbReference>
<evidence type="ECO:0000256" key="2">
    <source>
        <dbReference type="ARBA" id="ARBA00022741"/>
    </source>
</evidence>
<dbReference type="PANTHER" id="PTHR23407:SF1">
    <property type="entry name" value="5-FORMYLTETRAHYDROFOLATE CYCLO-LIGASE"/>
    <property type="match status" value="1"/>
</dbReference>
<accession>A0A3B0ZDJ8</accession>
<sequence length="197" mass="22980">MIDSTQKKQRQECRNKRKSLLPAYRKKATLAATNNLKKLFCFQKSKRVACYVANDGEISPHLIINFLWKQKKSCYLPALDPLKIKKLRFLTYDRDSQLHNNHYGIAEPNASIKNSLQPWALDLIITPVVGFDCDGHRIGMGGGYYDRTLSYLRTRQHWRKPYIVGFTFDEQELVHIHTNKWDIPMNAIVTPTRVIYP</sequence>
<evidence type="ECO:0000313" key="4">
    <source>
        <dbReference type="EMBL" id="VAW86263.1"/>
    </source>
</evidence>
<dbReference type="GO" id="GO:0035999">
    <property type="term" value="P:tetrahydrofolate interconversion"/>
    <property type="evidence" value="ECO:0007669"/>
    <property type="project" value="TreeGrafter"/>
</dbReference>
<comment type="similarity">
    <text evidence="1">Belongs to the 5-formyltetrahydrofolate cyclo-ligase family.</text>
</comment>